<gene>
    <name evidence="3" type="primary">RvY_11701-1</name>
    <name evidence="3" type="synonym">RvY_11701.1</name>
    <name evidence="3" type="ORF">RvY_11701</name>
</gene>
<dbReference type="Pfam" id="PF16041">
    <property type="entry name" value="APD1-4_M"/>
    <property type="match status" value="1"/>
</dbReference>
<feature type="transmembrane region" description="Helical" evidence="1">
    <location>
        <begin position="291"/>
        <end position="313"/>
    </location>
</feature>
<protein>
    <recommendedName>
        <fullName evidence="2">E3 ubiquitin-protein ligase APD1-4 middle domain-containing protein</fullName>
    </recommendedName>
</protein>
<dbReference type="EMBL" id="BDGG01000006">
    <property type="protein sequence ID" value="GAV00919.1"/>
    <property type="molecule type" value="Genomic_DNA"/>
</dbReference>
<evidence type="ECO:0000313" key="4">
    <source>
        <dbReference type="Proteomes" id="UP000186922"/>
    </source>
</evidence>
<dbReference type="AlphaFoldDB" id="A0A1D1VQT3"/>
<name>A0A1D1VQT3_RAMVA</name>
<accession>A0A1D1VQT3</accession>
<feature type="domain" description="E3 ubiquitin-protein ligase APD1-4 middle" evidence="2">
    <location>
        <begin position="211"/>
        <end position="305"/>
    </location>
</feature>
<proteinExistence type="predicted"/>
<evidence type="ECO:0000256" key="1">
    <source>
        <dbReference type="SAM" id="Phobius"/>
    </source>
</evidence>
<sequence>MKTLPKRRNVRCILILLWVFGGLLCVFLGLGIRLTVFGWHRNRYQPGEEVLLMTGKKQGLFCERILLQSSSPITAKTIRVYDWKQLRNPQSNIDHIDASLVDKYYDFRKYRLYAKESLDIRVCSEKGMFLYLVTSHELFLQLKFDLERGVPCPANPRENDPVCGKSILTYCIPPAKIPCRWLITGEDIDEAVIHKGWQRIPFLATAPTDLYIVLSSSNMVNNGKNLMEVVSHKLTYLAGRVNVLTECVQQDQCLFTLDFAFDQALILRVGNSNQEVAELVEVASFCKARDWFFVLLFCIIPIILLSGISFFIARKYGSHHYLVVEQ</sequence>
<feature type="transmembrane region" description="Helical" evidence="1">
    <location>
        <begin position="12"/>
        <end position="32"/>
    </location>
</feature>
<dbReference type="InterPro" id="IPR032010">
    <property type="entry name" value="APD1-4_M"/>
</dbReference>
<keyword evidence="1" id="KW-1133">Transmembrane helix</keyword>
<keyword evidence="4" id="KW-1185">Reference proteome</keyword>
<evidence type="ECO:0000259" key="2">
    <source>
        <dbReference type="Pfam" id="PF16041"/>
    </source>
</evidence>
<evidence type="ECO:0000313" key="3">
    <source>
        <dbReference type="EMBL" id="GAV00919.1"/>
    </source>
</evidence>
<comment type="caution">
    <text evidence="3">The sequence shown here is derived from an EMBL/GenBank/DDBJ whole genome shotgun (WGS) entry which is preliminary data.</text>
</comment>
<dbReference type="Proteomes" id="UP000186922">
    <property type="component" value="Unassembled WGS sequence"/>
</dbReference>
<organism evidence="3 4">
    <name type="scientific">Ramazzottius varieornatus</name>
    <name type="common">Water bear</name>
    <name type="synonym">Tardigrade</name>
    <dbReference type="NCBI Taxonomy" id="947166"/>
    <lineage>
        <taxon>Eukaryota</taxon>
        <taxon>Metazoa</taxon>
        <taxon>Ecdysozoa</taxon>
        <taxon>Tardigrada</taxon>
        <taxon>Eutardigrada</taxon>
        <taxon>Parachela</taxon>
        <taxon>Hypsibioidea</taxon>
        <taxon>Ramazzottiidae</taxon>
        <taxon>Ramazzottius</taxon>
    </lineage>
</organism>
<keyword evidence="1" id="KW-0472">Membrane</keyword>
<reference evidence="3 4" key="1">
    <citation type="journal article" date="2016" name="Nat. Commun.">
        <title>Extremotolerant tardigrade genome and improved radiotolerance of human cultured cells by tardigrade-unique protein.</title>
        <authorList>
            <person name="Hashimoto T."/>
            <person name="Horikawa D.D."/>
            <person name="Saito Y."/>
            <person name="Kuwahara H."/>
            <person name="Kozuka-Hata H."/>
            <person name="Shin-I T."/>
            <person name="Minakuchi Y."/>
            <person name="Ohishi K."/>
            <person name="Motoyama A."/>
            <person name="Aizu T."/>
            <person name="Enomoto A."/>
            <person name="Kondo K."/>
            <person name="Tanaka S."/>
            <person name="Hara Y."/>
            <person name="Koshikawa S."/>
            <person name="Sagara H."/>
            <person name="Miura T."/>
            <person name="Yokobori S."/>
            <person name="Miyagawa K."/>
            <person name="Suzuki Y."/>
            <person name="Kubo T."/>
            <person name="Oyama M."/>
            <person name="Kohara Y."/>
            <person name="Fujiyama A."/>
            <person name="Arakawa K."/>
            <person name="Katayama T."/>
            <person name="Toyoda A."/>
            <person name="Kunieda T."/>
        </authorList>
    </citation>
    <scope>NUCLEOTIDE SEQUENCE [LARGE SCALE GENOMIC DNA]</scope>
    <source>
        <strain evidence="3 4">YOKOZUNA-1</strain>
    </source>
</reference>
<dbReference type="OrthoDB" id="10417108at2759"/>
<keyword evidence="1" id="KW-0812">Transmembrane</keyword>